<dbReference type="SMR" id="A0A6A0H6V4"/>
<reference evidence="11" key="1">
    <citation type="submission" date="2014-08" db="EMBL/GenBank/DDBJ databases">
        <authorList>
            <person name="Murali S."/>
            <person name="Richards S."/>
            <person name="Bandaranaike D."/>
            <person name="Bellair M."/>
            <person name="Blankenburg K."/>
            <person name="Chao H."/>
            <person name="Dinh H."/>
            <person name="Doddapaneni H."/>
            <person name="Dugan-Rocha S."/>
            <person name="Elkadiri S."/>
            <person name="Gnanaolivu R."/>
            <person name="Hughes D."/>
            <person name="Lee S."/>
            <person name="Li M."/>
            <person name="Ming W."/>
            <person name="Munidasa M."/>
            <person name="Muniz J."/>
            <person name="Nguyen L."/>
            <person name="Osuji N."/>
            <person name="Pu L.-L."/>
            <person name="Puazo M."/>
            <person name="Skinner E."/>
            <person name="Qu C."/>
            <person name="Quiroz J."/>
            <person name="Raj R."/>
            <person name="Weissenberger G."/>
            <person name="Xin Y."/>
            <person name="Zou X."/>
            <person name="Han Y."/>
            <person name="Worley K."/>
            <person name="Muzny D."/>
            <person name="Gibbs R."/>
        </authorList>
    </citation>
    <scope>NUCLEOTIDE SEQUENCE</scope>
    <source>
        <strain evidence="11">HAZT.00-mixed</strain>
        <tissue evidence="11">Whole organism</tissue>
    </source>
</reference>
<evidence type="ECO:0000256" key="1">
    <source>
        <dbReference type="ARBA" id="ARBA00001641"/>
    </source>
</evidence>
<dbReference type="InterPro" id="IPR013320">
    <property type="entry name" value="ConA-like_dom_sf"/>
</dbReference>
<dbReference type="OrthoDB" id="412382at2759"/>
<evidence type="ECO:0000256" key="6">
    <source>
        <dbReference type="ARBA" id="ARBA00023001"/>
    </source>
</evidence>
<comment type="similarity">
    <text evidence="2">Belongs to the glycosyl hydrolase 7 (cellulase C) family.</text>
</comment>
<feature type="signal peptide" evidence="10">
    <location>
        <begin position="1"/>
        <end position="16"/>
    </location>
</feature>
<evidence type="ECO:0000313" key="12">
    <source>
        <dbReference type="Proteomes" id="UP000694843"/>
    </source>
</evidence>
<keyword evidence="12" id="KW-1185">Reference proteome</keyword>
<dbReference type="EMBL" id="JQDR03005407">
    <property type="protein sequence ID" value="KAA0201488.1"/>
    <property type="molecule type" value="Genomic_DNA"/>
</dbReference>
<dbReference type="PRINTS" id="PR00734">
    <property type="entry name" value="GLHYDRLASE7"/>
</dbReference>
<dbReference type="SUPFAM" id="SSF49899">
    <property type="entry name" value="Concanavalin A-like lectins/glucanases"/>
    <property type="match status" value="1"/>
</dbReference>
<dbReference type="KEGG" id="hazt:108682452"/>
<evidence type="ECO:0000313" key="13">
    <source>
        <dbReference type="RefSeq" id="XP_018027108.1"/>
    </source>
</evidence>
<evidence type="ECO:0000256" key="9">
    <source>
        <dbReference type="ARBA" id="ARBA00023326"/>
    </source>
</evidence>
<dbReference type="Pfam" id="PF00840">
    <property type="entry name" value="Glyco_hydro_7"/>
    <property type="match status" value="1"/>
</dbReference>
<proteinExistence type="inferred from homology"/>
<dbReference type="EC" id="3.2.1.91" evidence="3"/>
<dbReference type="Gene3D" id="2.70.100.10">
    <property type="entry name" value="Glycoside hydrolase, family 7, domain"/>
    <property type="match status" value="1"/>
</dbReference>
<evidence type="ECO:0000256" key="8">
    <source>
        <dbReference type="ARBA" id="ARBA00023295"/>
    </source>
</evidence>
<dbReference type="GeneID" id="108682452"/>
<dbReference type="GO" id="GO:0030245">
    <property type="term" value="P:cellulose catabolic process"/>
    <property type="evidence" value="ECO:0007669"/>
    <property type="project" value="UniProtKB-KW"/>
</dbReference>
<evidence type="ECO:0000313" key="11">
    <source>
        <dbReference type="EMBL" id="KAA0201488.1"/>
    </source>
</evidence>
<reference evidence="11" key="2">
    <citation type="journal article" date="2018" name="Environ. Sci. Technol.">
        <title>The Toxicogenome of Hyalella azteca: A Model for Sediment Ecotoxicology and Evolutionary Toxicology.</title>
        <authorList>
            <person name="Poynton H.C."/>
            <person name="Hasenbein S."/>
            <person name="Benoit J.B."/>
            <person name="Sepulveda M.S."/>
            <person name="Poelchau M.F."/>
            <person name="Hughes D.S.T."/>
            <person name="Murali S.C."/>
            <person name="Chen S."/>
            <person name="Glastad K.M."/>
            <person name="Goodisman M.A.D."/>
            <person name="Werren J.H."/>
            <person name="Vineis J.H."/>
            <person name="Bowen J.L."/>
            <person name="Friedrich M."/>
            <person name="Jones J."/>
            <person name="Robertson H.M."/>
            <person name="Feyereisen R."/>
            <person name="Mechler-Hickson A."/>
            <person name="Mathers N."/>
            <person name="Lee C.E."/>
            <person name="Colbourne J.K."/>
            <person name="Biales A."/>
            <person name="Johnston J.S."/>
            <person name="Wellborn G.A."/>
            <person name="Rosendale A.J."/>
            <person name="Cridge A.G."/>
            <person name="Munoz-Torres M.C."/>
            <person name="Bain P.A."/>
            <person name="Manny A.R."/>
            <person name="Major K.M."/>
            <person name="Lambert F.N."/>
            <person name="Vulpe C.D."/>
            <person name="Tuck P."/>
            <person name="Blalock B.J."/>
            <person name="Lin Y.Y."/>
            <person name="Smith M.E."/>
            <person name="Ochoa-Acuna H."/>
            <person name="Chen M.M."/>
            <person name="Childers C.P."/>
            <person name="Qu J."/>
            <person name="Dugan S."/>
            <person name="Lee S.L."/>
            <person name="Chao H."/>
            <person name="Dinh H."/>
            <person name="Han Y."/>
            <person name="Doddapaneni H."/>
            <person name="Worley K.C."/>
            <person name="Muzny D.M."/>
            <person name="Gibbs R.A."/>
            <person name="Richards S."/>
        </authorList>
    </citation>
    <scope>NUCLEOTIDE SEQUENCE</scope>
    <source>
        <strain evidence="11">HAZT.00-mixed</strain>
        <tissue evidence="11">Whole organism</tissue>
    </source>
</reference>
<dbReference type="GO" id="GO:0016162">
    <property type="term" value="F:cellulose 1,4-beta-cellobiosidase activity"/>
    <property type="evidence" value="ECO:0007669"/>
    <property type="project" value="UniProtKB-EC"/>
</dbReference>
<keyword evidence="6" id="KW-0136">Cellulose degradation</keyword>
<dbReference type="RefSeq" id="XP_018027108.1">
    <property type="nucleotide sequence ID" value="XM_018171619.2"/>
</dbReference>
<organism evidence="11">
    <name type="scientific">Hyalella azteca</name>
    <name type="common">Amphipod</name>
    <dbReference type="NCBI Taxonomy" id="294128"/>
    <lineage>
        <taxon>Eukaryota</taxon>
        <taxon>Metazoa</taxon>
        <taxon>Ecdysozoa</taxon>
        <taxon>Arthropoda</taxon>
        <taxon>Crustacea</taxon>
        <taxon>Multicrustacea</taxon>
        <taxon>Malacostraca</taxon>
        <taxon>Eumalacostraca</taxon>
        <taxon>Peracarida</taxon>
        <taxon>Amphipoda</taxon>
        <taxon>Senticaudata</taxon>
        <taxon>Talitrida</taxon>
        <taxon>Talitroidea</taxon>
        <taxon>Hyalellidae</taxon>
        <taxon>Hyalella</taxon>
    </lineage>
</organism>
<dbReference type="Proteomes" id="UP000711488">
    <property type="component" value="Unassembled WGS sequence"/>
</dbReference>
<reference evidence="13" key="4">
    <citation type="submission" date="2025-04" db="UniProtKB">
        <authorList>
            <consortium name="RefSeq"/>
        </authorList>
    </citation>
    <scope>IDENTIFICATION</scope>
    <source>
        <tissue evidence="13">Whole organism</tissue>
    </source>
</reference>
<reference evidence="11" key="3">
    <citation type="submission" date="2019-06" db="EMBL/GenBank/DDBJ databases">
        <authorList>
            <person name="Poynton C."/>
            <person name="Hasenbein S."/>
            <person name="Benoit J.B."/>
            <person name="Sepulveda M.S."/>
            <person name="Poelchau M.F."/>
            <person name="Murali S.C."/>
            <person name="Chen S."/>
            <person name="Glastad K.M."/>
            <person name="Werren J.H."/>
            <person name="Vineis J.H."/>
            <person name="Bowen J.L."/>
            <person name="Friedrich M."/>
            <person name="Jones J."/>
            <person name="Robertson H.M."/>
            <person name="Feyereisen R."/>
            <person name="Mechler-Hickson A."/>
            <person name="Mathers N."/>
            <person name="Lee C.E."/>
            <person name="Colbourne J.K."/>
            <person name="Biales A."/>
            <person name="Johnston J.S."/>
            <person name="Wellborn G.A."/>
            <person name="Rosendale A.J."/>
            <person name="Cridge A.G."/>
            <person name="Munoz-Torres M.C."/>
            <person name="Bain P.A."/>
            <person name="Manny A.R."/>
            <person name="Major K.M."/>
            <person name="Lambert F.N."/>
            <person name="Vulpe C.D."/>
            <person name="Tuck P."/>
            <person name="Blalock B.J."/>
            <person name="Lin Y.-Y."/>
            <person name="Smith M.E."/>
            <person name="Ochoa-Acuna H."/>
            <person name="Chen M.-J.M."/>
            <person name="Childers C.P."/>
            <person name="Qu J."/>
            <person name="Dugan S."/>
            <person name="Lee S.L."/>
            <person name="Chao H."/>
            <person name="Dinh H."/>
            <person name="Han Y."/>
            <person name="Doddapaneni H."/>
            <person name="Worley K.C."/>
            <person name="Muzny D.M."/>
            <person name="Gibbs R.A."/>
            <person name="Richards S."/>
        </authorList>
    </citation>
    <scope>NUCLEOTIDE SEQUENCE</scope>
    <source>
        <strain evidence="11">HAZT.00-mixed</strain>
        <tissue evidence="11">Whole organism</tissue>
    </source>
</reference>
<dbReference type="AlphaFoldDB" id="A0A6A0H6V4"/>
<dbReference type="InterPro" id="IPR001722">
    <property type="entry name" value="Glyco_hydro_7"/>
</dbReference>
<dbReference type="PANTHER" id="PTHR33753">
    <property type="entry name" value="1,4-BETA-D-GLUCAN CELLOBIOHYDROLASE B"/>
    <property type="match status" value="1"/>
</dbReference>
<dbReference type="InterPro" id="IPR037019">
    <property type="entry name" value="Glyco_hydro_7_sf"/>
</dbReference>
<evidence type="ECO:0000256" key="4">
    <source>
        <dbReference type="ARBA" id="ARBA00022729"/>
    </source>
</evidence>
<keyword evidence="8" id="KW-0326">Glycosidase</keyword>
<protein>
    <recommendedName>
        <fullName evidence="3">cellulose 1,4-beta-cellobiosidase (non-reducing end)</fullName>
        <ecNumber evidence="3">3.2.1.91</ecNumber>
    </recommendedName>
</protein>
<evidence type="ECO:0000256" key="7">
    <source>
        <dbReference type="ARBA" id="ARBA00023277"/>
    </source>
</evidence>
<keyword evidence="5 11" id="KW-0378">Hydrolase</keyword>
<feature type="chain" id="PRO_5044628582" description="cellulose 1,4-beta-cellobiosidase (non-reducing end)" evidence="10">
    <location>
        <begin position="17"/>
        <end position="455"/>
    </location>
</feature>
<evidence type="ECO:0000256" key="10">
    <source>
        <dbReference type="SAM" id="SignalP"/>
    </source>
</evidence>
<sequence length="455" mass="49150">MKSLLIILAVVGLCYGQNAGTNTPEVHLDMPIQNCESGSCQSQSTKVVMDSNWRWAHETTGYTNCYDGNEWSPEFCPDADTCTANCAIDGVDQATWSGTYGVTASGGSLSLKFVTQGTYSTNVGSRVYLMESDSAYRIFYLKNKEFSVDIDTSQLPCGLNGALYFVEMEKDGGMSSYPTNKAGAAYGTGYCDAQCPHDVKFIAGKANSDGWKPSENDPNAGEGKYGACCFEMDIWEANSQAQSFTSHPCNVNGYHPCEGTECGDNGADRYSGVCDKDGCDFASYRNGVHDFYGPGLTVNSNSVITVITQFITADGSDNGDLSEIRRIYIQNGQTIQNAAVNFPGVTAYDSITEPYCNEIKSFFGDVDDHEAKGGLRNMGQSLGRGHVLVMSLWDDHYANMLWLDSSYPTDGDLNAPGTLRGPCPITSGVPSEVESQYASATVKFSNIKIGPIQSY</sequence>
<dbReference type="PANTHER" id="PTHR33753:SF2">
    <property type="entry name" value="GLYCOSIDE HYDROLASE FAMILY 7 PROTEIN"/>
    <property type="match status" value="1"/>
</dbReference>
<accession>A0A6A0H6V4</accession>
<evidence type="ECO:0000256" key="2">
    <source>
        <dbReference type="ARBA" id="ARBA00006044"/>
    </source>
</evidence>
<keyword evidence="9" id="KW-0624">Polysaccharide degradation</keyword>
<dbReference type="Proteomes" id="UP000694843">
    <property type="component" value="Unplaced"/>
</dbReference>
<keyword evidence="7" id="KW-0119">Carbohydrate metabolism</keyword>
<evidence type="ECO:0000256" key="5">
    <source>
        <dbReference type="ARBA" id="ARBA00022801"/>
    </source>
</evidence>
<dbReference type="OMA" id="CGFNGAL"/>
<comment type="catalytic activity">
    <reaction evidence="1">
        <text>Hydrolysis of (1-&gt;4)-beta-D-glucosidic linkages in cellulose and cellotetraose, releasing cellobiose from the non-reducing ends of the chains.</text>
        <dbReference type="EC" id="3.2.1.91"/>
    </reaction>
</comment>
<evidence type="ECO:0000256" key="3">
    <source>
        <dbReference type="ARBA" id="ARBA00012561"/>
    </source>
</evidence>
<name>A0A6A0H6V4_HYAAZ</name>
<gene>
    <name evidence="13" type="primary">LOC108682452</name>
    <name evidence="11" type="ORF">HAZT_HAZT004850</name>
</gene>
<keyword evidence="4 10" id="KW-0732">Signal</keyword>
<dbReference type="FunFam" id="2.70.100.10:FF:000001">
    <property type="entry name" value="Glucanase"/>
    <property type="match status" value="1"/>
</dbReference>
<dbReference type="CDD" id="cd07999">
    <property type="entry name" value="GH7_CBH_EG"/>
    <property type="match status" value="1"/>
</dbReference>